<dbReference type="PROSITE" id="PS00750">
    <property type="entry name" value="TCP1_1"/>
    <property type="match status" value="1"/>
</dbReference>
<evidence type="ECO:0000256" key="3">
    <source>
        <dbReference type="ARBA" id="ARBA00022840"/>
    </source>
</evidence>
<evidence type="ECO:0000256" key="4">
    <source>
        <dbReference type="ARBA" id="ARBA00023186"/>
    </source>
</evidence>
<keyword evidence="2 5" id="KW-0547">Nucleotide-binding</keyword>
<evidence type="ECO:0000313" key="7">
    <source>
        <dbReference type="Proteomes" id="UP000050301"/>
    </source>
</evidence>
<dbReference type="GO" id="GO:0005524">
    <property type="term" value="F:ATP binding"/>
    <property type="evidence" value="ECO:0007669"/>
    <property type="project" value="UniProtKB-KW"/>
</dbReference>
<evidence type="ECO:0000256" key="5">
    <source>
        <dbReference type="RuleBase" id="RU004187"/>
    </source>
</evidence>
<comment type="similarity">
    <text evidence="1 5">Belongs to the TCP-1 chaperonin family.</text>
</comment>
<reference evidence="6 7" key="1">
    <citation type="submission" date="2015-09" db="EMBL/GenBank/DDBJ databases">
        <title>Heavy metals and arsenic resistance mechanisms in polyextremophilic archaea of the family Ferroplasmaceae.</title>
        <authorList>
            <person name="Bulaev A.G."/>
            <person name="Kanygina A.V."/>
        </authorList>
    </citation>
    <scope>NUCLEOTIDE SEQUENCE [LARGE SCALE GENOMIC DNA]</scope>
    <source>
        <strain evidence="6 7">BH2</strain>
    </source>
</reference>
<evidence type="ECO:0000256" key="1">
    <source>
        <dbReference type="ARBA" id="ARBA00008020"/>
    </source>
</evidence>
<dbReference type="GO" id="GO:0140662">
    <property type="term" value="F:ATP-dependent protein folding chaperone"/>
    <property type="evidence" value="ECO:0007669"/>
    <property type="project" value="InterPro"/>
</dbReference>
<dbReference type="Gene3D" id="1.10.560.10">
    <property type="entry name" value="GroEL-like equatorial domain"/>
    <property type="match status" value="1"/>
</dbReference>
<dbReference type="AlphaFoldDB" id="A0A0N8VL08"/>
<accession>A0A0N8VL08</accession>
<dbReference type="Proteomes" id="UP000050301">
    <property type="component" value="Unassembled WGS sequence"/>
</dbReference>
<protein>
    <recommendedName>
        <fullName evidence="8">Molecular chaperone Hsp60</fullName>
    </recommendedName>
</protein>
<keyword evidence="7" id="KW-1185">Reference proteome</keyword>
<dbReference type="InterPro" id="IPR002423">
    <property type="entry name" value="Cpn60/GroEL/TCP-1"/>
</dbReference>
<organism evidence="6 7">
    <name type="scientific">Acidiplasma cupricumulans</name>
    <dbReference type="NCBI Taxonomy" id="312540"/>
    <lineage>
        <taxon>Archaea</taxon>
        <taxon>Methanobacteriati</taxon>
        <taxon>Thermoplasmatota</taxon>
        <taxon>Thermoplasmata</taxon>
        <taxon>Thermoplasmatales</taxon>
        <taxon>Ferroplasmaceae</taxon>
        <taxon>Acidiplasma</taxon>
    </lineage>
</organism>
<dbReference type="GO" id="GO:0016887">
    <property type="term" value="F:ATP hydrolysis activity"/>
    <property type="evidence" value="ECO:0007669"/>
    <property type="project" value="InterPro"/>
</dbReference>
<evidence type="ECO:0000313" key="6">
    <source>
        <dbReference type="EMBL" id="KQB35204.1"/>
    </source>
</evidence>
<dbReference type="SUPFAM" id="SSF48592">
    <property type="entry name" value="GroEL equatorial domain-like"/>
    <property type="match status" value="1"/>
</dbReference>
<dbReference type="RefSeq" id="WP_055040975.1">
    <property type="nucleotide sequence ID" value="NZ_LKBH01000179.1"/>
</dbReference>
<dbReference type="InParanoid" id="A0A0N8VL08"/>
<dbReference type="InterPro" id="IPR002194">
    <property type="entry name" value="Chaperonin_TCP-1_CS"/>
</dbReference>
<evidence type="ECO:0008006" key="8">
    <source>
        <dbReference type="Google" id="ProtNLM"/>
    </source>
</evidence>
<gene>
    <name evidence="6" type="ORF">AOG55_00585</name>
</gene>
<name>A0A0N8VL08_9ARCH</name>
<dbReference type="Pfam" id="PF00118">
    <property type="entry name" value="Cpn60_TCP1"/>
    <property type="match status" value="1"/>
</dbReference>
<dbReference type="SUPFAM" id="SSF52029">
    <property type="entry name" value="GroEL apical domain-like"/>
    <property type="match status" value="1"/>
</dbReference>
<dbReference type="CDD" id="cd00309">
    <property type="entry name" value="chaperonin_type_I_II"/>
    <property type="match status" value="1"/>
</dbReference>
<dbReference type="InterPro" id="IPR027413">
    <property type="entry name" value="GROEL-like_equatorial_sf"/>
</dbReference>
<dbReference type="PRINTS" id="PR00304">
    <property type="entry name" value="TCOMPLEXTCP1"/>
</dbReference>
<keyword evidence="3 5" id="KW-0067">ATP-binding</keyword>
<sequence length="494" mass="54861">MSNEKSYNTQNNRNLSLTSLAGNVMAALEMTDLIRTTLGPRGLDKLLTDQFGHHIITNDGYTALVSTKTDHPISRLLVEIAEMQQMTVGDGTTSAVIIASEMLKEGYRMISEYDLHPTKIIKEIDEGLPIMLNYMQKKTLKLKSLDDPLLNYVIKTATSSKLDGKFISDLIIQAIRLLNSKGRSDLKNGIMLLRRLGNDHLINGIAIEELPMEPEVIRNINKPVICLLKDTLKLPITSNVEEDRNKIISTILLNNINIIITNAPEIDKILKFNLEEKNVAIIRVSTEELTLLSKALQLKILNNLDLLKEKELSRKSMDSISLNEEDNLTILNNAGGNVSATLIIGGITDETSKERMRTFTDGISAAHFAMEGGILPGGGIAELNCARFLKKYMLENNIEKPGYKVLISGFESISRQILENAGYNGYEMLMQLNQQPDGIGINIDTGDYIDMINNGIVDPYIVKVSAINAAVHITKTILKIDKNILKKDEKSINS</sequence>
<dbReference type="InterPro" id="IPR027410">
    <property type="entry name" value="TCP-1-like_intermed_sf"/>
</dbReference>
<dbReference type="Gene3D" id="3.50.7.10">
    <property type="entry name" value="GroEL"/>
    <property type="match status" value="1"/>
</dbReference>
<evidence type="ECO:0000256" key="2">
    <source>
        <dbReference type="ARBA" id="ARBA00022741"/>
    </source>
</evidence>
<proteinExistence type="inferred from homology"/>
<dbReference type="GO" id="GO:0051082">
    <property type="term" value="F:unfolded protein binding"/>
    <property type="evidence" value="ECO:0007669"/>
    <property type="project" value="InterPro"/>
</dbReference>
<dbReference type="InterPro" id="IPR027409">
    <property type="entry name" value="GroEL-like_apical_dom_sf"/>
</dbReference>
<dbReference type="PANTHER" id="PTHR11353">
    <property type="entry name" value="CHAPERONIN"/>
    <property type="match status" value="1"/>
</dbReference>
<dbReference type="EMBL" id="LKBH01000179">
    <property type="protein sequence ID" value="KQB35204.1"/>
    <property type="molecule type" value="Genomic_DNA"/>
</dbReference>
<dbReference type="InterPro" id="IPR017998">
    <property type="entry name" value="Chaperone_TCP-1"/>
</dbReference>
<keyword evidence="4 5" id="KW-0143">Chaperone</keyword>
<comment type="caution">
    <text evidence="6">The sequence shown here is derived from an EMBL/GenBank/DDBJ whole genome shotgun (WGS) entry which is preliminary data.</text>
</comment>
<dbReference type="Gene3D" id="3.30.260.10">
    <property type="entry name" value="TCP-1-like chaperonin intermediate domain"/>
    <property type="match status" value="1"/>
</dbReference>